<proteinExistence type="predicted"/>
<dbReference type="OrthoDB" id="2963135at2"/>
<dbReference type="AlphaFoldDB" id="A0A4Y8IFC5"/>
<keyword evidence="1" id="KW-0812">Transmembrane</keyword>
<organism evidence="2 3">
    <name type="scientific">Filobacillus milosensis</name>
    <dbReference type="NCBI Taxonomy" id="94137"/>
    <lineage>
        <taxon>Bacteria</taxon>
        <taxon>Bacillati</taxon>
        <taxon>Bacillota</taxon>
        <taxon>Bacilli</taxon>
        <taxon>Bacillales</taxon>
        <taxon>Bacillaceae</taxon>
        <taxon>Filobacillus</taxon>
    </lineage>
</organism>
<gene>
    <name evidence="2" type="ORF">E3U55_11575</name>
</gene>
<sequence>MKKLNRWILGLFIVIIGLASYLVVEANGSSGQFISMSHSGVQHDLFEEHEEIYLGKWLKWTGEDSPVIKNVNIYTDDGQLLTENHPEIRINTYVDESLTTGVIYNKADHMQLISKYKKAENYQLKSNDIMLVFEIDLLNPTYQFNLDQFEIEFELNGRLKKQQLIMKNFIFHQ</sequence>
<keyword evidence="1" id="KW-1133">Transmembrane helix</keyword>
<keyword evidence="1" id="KW-0472">Membrane</keyword>
<dbReference type="Proteomes" id="UP000297975">
    <property type="component" value="Unassembled WGS sequence"/>
</dbReference>
<dbReference type="RefSeq" id="WP_134340636.1">
    <property type="nucleotide sequence ID" value="NZ_SOPW01000012.1"/>
</dbReference>
<reference evidence="2 3" key="1">
    <citation type="submission" date="2019-03" db="EMBL/GenBank/DDBJ databases">
        <authorList>
            <person name="He R.-H."/>
        </authorList>
    </citation>
    <scope>NUCLEOTIDE SEQUENCE [LARGE SCALE GENOMIC DNA]</scope>
    <source>
        <strain evidence="3">SH 714</strain>
    </source>
</reference>
<feature type="transmembrane region" description="Helical" evidence="1">
    <location>
        <begin position="7"/>
        <end position="24"/>
    </location>
</feature>
<accession>A0A4Y8IFC5</accession>
<dbReference type="EMBL" id="SOPW01000012">
    <property type="protein sequence ID" value="TFB18905.1"/>
    <property type="molecule type" value="Genomic_DNA"/>
</dbReference>
<evidence type="ECO:0000313" key="2">
    <source>
        <dbReference type="EMBL" id="TFB18905.1"/>
    </source>
</evidence>
<keyword evidence="3" id="KW-1185">Reference proteome</keyword>
<comment type="caution">
    <text evidence="2">The sequence shown here is derived from an EMBL/GenBank/DDBJ whole genome shotgun (WGS) entry which is preliminary data.</text>
</comment>
<protein>
    <submittedName>
        <fullName evidence="2">Uncharacterized protein</fullName>
    </submittedName>
</protein>
<evidence type="ECO:0000313" key="3">
    <source>
        <dbReference type="Proteomes" id="UP000297975"/>
    </source>
</evidence>
<evidence type="ECO:0000256" key="1">
    <source>
        <dbReference type="SAM" id="Phobius"/>
    </source>
</evidence>
<name>A0A4Y8IFC5_9BACI</name>